<dbReference type="RefSeq" id="WP_211855243.1">
    <property type="nucleotide sequence ID" value="NZ_JAAGBB010000035.1"/>
</dbReference>
<accession>A0ABS5F4K4</accession>
<dbReference type="InterPro" id="IPR052924">
    <property type="entry name" value="OsmC/Ohr_hydroprdx_reductase"/>
</dbReference>
<dbReference type="InterPro" id="IPR003718">
    <property type="entry name" value="OsmC/Ohr_fam"/>
</dbReference>
<dbReference type="PANTHER" id="PTHR35368">
    <property type="entry name" value="HYDROPEROXIDE REDUCTASE"/>
    <property type="match status" value="1"/>
</dbReference>
<dbReference type="InterPro" id="IPR015946">
    <property type="entry name" value="KH_dom-like_a/b"/>
</dbReference>
<protein>
    <submittedName>
        <fullName evidence="1">OsmC family protein</fullName>
    </submittedName>
</protein>
<dbReference type="Proteomes" id="UP001196870">
    <property type="component" value="Unassembled WGS sequence"/>
</dbReference>
<dbReference type="PANTHER" id="PTHR35368:SF1">
    <property type="entry name" value="HYDROPEROXIDE REDUCTASE"/>
    <property type="match status" value="1"/>
</dbReference>
<evidence type="ECO:0000313" key="1">
    <source>
        <dbReference type="EMBL" id="MBR0667462.1"/>
    </source>
</evidence>
<proteinExistence type="predicted"/>
<organism evidence="1 2">
    <name type="scientific">Plastoroseomonas hellenica</name>
    <dbReference type="NCBI Taxonomy" id="2687306"/>
    <lineage>
        <taxon>Bacteria</taxon>
        <taxon>Pseudomonadati</taxon>
        <taxon>Pseudomonadota</taxon>
        <taxon>Alphaproteobacteria</taxon>
        <taxon>Acetobacterales</taxon>
        <taxon>Acetobacteraceae</taxon>
        <taxon>Plastoroseomonas</taxon>
    </lineage>
</organism>
<dbReference type="Pfam" id="PF02566">
    <property type="entry name" value="OsmC"/>
    <property type="match status" value="1"/>
</dbReference>
<sequence>MTTLNSYLRHKQDAFHALKARAAAPGYAPATLQATVTAEGRSGVRRIRIRDFQFLSDSPPDFVGYDLGPSSPEIALGALGSWITHTWLIQAAAFGLPLDAIEVEVRGRIDQRAGMPGHDVIPREPHGIGYTVRIQTDAPDDAVAEVRDAVERVCPILNLLRHPQAISGEVTRADDIATNPIPSAVGG</sequence>
<gene>
    <name evidence="1" type="ORF">GXW71_24110</name>
</gene>
<evidence type="ECO:0000313" key="2">
    <source>
        <dbReference type="Proteomes" id="UP001196870"/>
    </source>
</evidence>
<dbReference type="SUPFAM" id="SSF82784">
    <property type="entry name" value="OsmC-like"/>
    <property type="match status" value="1"/>
</dbReference>
<comment type="caution">
    <text evidence="1">The sequence shown here is derived from an EMBL/GenBank/DDBJ whole genome shotgun (WGS) entry which is preliminary data.</text>
</comment>
<reference evidence="2" key="1">
    <citation type="journal article" date="2021" name="Syst. Appl. Microbiol.">
        <title>Roseomonas hellenica sp. nov., isolated from roots of wild-growing Alkanna tinctoria.</title>
        <authorList>
            <person name="Rat A."/>
            <person name="Naranjo H.D."/>
            <person name="Lebbe L."/>
            <person name="Cnockaert M."/>
            <person name="Krigas N."/>
            <person name="Grigoriadou K."/>
            <person name="Maloupa E."/>
            <person name="Willems A."/>
        </authorList>
    </citation>
    <scope>NUCLEOTIDE SEQUENCE [LARGE SCALE GENOMIC DNA]</scope>
    <source>
        <strain evidence="2">LMG 31523</strain>
    </source>
</reference>
<dbReference type="Gene3D" id="3.30.300.20">
    <property type="match status" value="1"/>
</dbReference>
<dbReference type="InterPro" id="IPR036102">
    <property type="entry name" value="OsmC/Ohrsf"/>
</dbReference>
<dbReference type="EMBL" id="JAAGBB010000035">
    <property type="protein sequence ID" value="MBR0667462.1"/>
    <property type="molecule type" value="Genomic_DNA"/>
</dbReference>
<keyword evidence="2" id="KW-1185">Reference proteome</keyword>
<name>A0ABS5F4K4_9PROT</name>